<comment type="caution">
    <text evidence="1">The sequence shown here is derived from an EMBL/GenBank/DDBJ whole genome shotgun (WGS) entry which is preliminary data.</text>
</comment>
<evidence type="ECO:0000313" key="2">
    <source>
        <dbReference type="Proteomes" id="UP000249769"/>
    </source>
</evidence>
<name>A0A2W5FJY2_9HYPH</name>
<organism evidence="1 2">
    <name type="scientific">Agrobacterium fabrum</name>
    <dbReference type="NCBI Taxonomy" id="1176649"/>
    <lineage>
        <taxon>Bacteria</taxon>
        <taxon>Pseudomonadati</taxon>
        <taxon>Pseudomonadota</taxon>
        <taxon>Alphaproteobacteria</taxon>
        <taxon>Hyphomicrobiales</taxon>
        <taxon>Rhizobiaceae</taxon>
        <taxon>Rhizobium/Agrobacterium group</taxon>
        <taxon>Agrobacterium</taxon>
        <taxon>Agrobacterium tumefaciens complex</taxon>
    </lineage>
</organism>
<reference evidence="1 2" key="1">
    <citation type="submission" date="2017-08" db="EMBL/GenBank/DDBJ databases">
        <title>Infants hospitalized years apart are colonized by the same room-sourced microbial strains.</title>
        <authorList>
            <person name="Brooks B."/>
            <person name="Olm M.R."/>
            <person name="Firek B.A."/>
            <person name="Baker R."/>
            <person name="Thomas B.C."/>
            <person name="Morowitz M.J."/>
            <person name="Banfield J.F."/>
        </authorList>
    </citation>
    <scope>NUCLEOTIDE SEQUENCE [LARGE SCALE GENOMIC DNA]</scope>
    <source>
        <strain evidence="1">S2_009_000_R2_73</strain>
    </source>
</reference>
<sequence length="83" mass="9127">MFSRGGFDAKTSRRKLPGTEEAIDALVALAQDNPDKALVMKYIGQLVADGYAEWEMLDNGEVEVRFTSGESYLLAATTILRLT</sequence>
<evidence type="ECO:0000313" key="1">
    <source>
        <dbReference type="EMBL" id="PZP54090.1"/>
    </source>
</evidence>
<dbReference type="AlphaFoldDB" id="A0A2W5FJY2"/>
<accession>A0A2W5FJY2</accession>
<protein>
    <submittedName>
        <fullName evidence="1">Uncharacterized protein</fullName>
    </submittedName>
</protein>
<dbReference type="EMBL" id="QFOL01000004">
    <property type="protein sequence ID" value="PZP54090.1"/>
    <property type="molecule type" value="Genomic_DNA"/>
</dbReference>
<gene>
    <name evidence="1" type="ORF">DI595_01240</name>
</gene>
<proteinExistence type="predicted"/>
<dbReference type="Proteomes" id="UP000249769">
    <property type="component" value="Unassembled WGS sequence"/>
</dbReference>